<dbReference type="Proteomes" id="UP001283212">
    <property type="component" value="Unassembled WGS sequence"/>
</dbReference>
<name>A0AAE4SCI1_9EURY</name>
<dbReference type="AlphaFoldDB" id="A0AAE4SCI1"/>
<gene>
    <name evidence="2" type="ORF">McpCs1_14750</name>
</gene>
<reference evidence="2 3" key="1">
    <citation type="submission" date="2023-06" db="EMBL/GenBank/DDBJ databases">
        <title>Genome sequence of Methancorpusculaceae sp. Cs1.</title>
        <authorList>
            <person name="Protasov E."/>
            <person name="Platt K."/>
            <person name="Poehlein A."/>
            <person name="Daniel R."/>
            <person name="Brune A."/>
        </authorList>
    </citation>
    <scope>NUCLEOTIDE SEQUENCE [LARGE SCALE GENOMIC DNA]</scope>
    <source>
        <strain evidence="2 3">Cs1</strain>
    </source>
</reference>
<evidence type="ECO:0000313" key="2">
    <source>
        <dbReference type="EMBL" id="MDV0444079.1"/>
    </source>
</evidence>
<protein>
    <submittedName>
        <fullName evidence="2">Uncharacterized protein</fullName>
    </submittedName>
</protein>
<keyword evidence="1" id="KW-0812">Transmembrane</keyword>
<keyword evidence="1" id="KW-1133">Transmembrane helix</keyword>
<dbReference type="EMBL" id="JAWDKB010000006">
    <property type="protein sequence ID" value="MDV0444079.1"/>
    <property type="molecule type" value="Genomic_DNA"/>
</dbReference>
<keyword evidence="3" id="KW-1185">Reference proteome</keyword>
<accession>A0AAE4SCI1</accession>
<proteinExistence type="predicted"/>
<sequence>MIYQLVTDMLGLPDIGILTVVLNCIGTTIVLILFVLLFFEFAMCLFKFTR</sequence>
<keyword evidence="1" id="KW-0472">Membrane</keyword>
<evidence type="ECO:0000313" key="3">
    <source>
        <dbReference type="Proteomes" id="UP001283212"/>
    </source>
</evidence>
<feature type="transmembrane region" description="Helical" evidence="1">
    <location>
        <begin position="20"/>
        <end position="46"/>
    </location>
</feature>
<evidence type="ECO:0000256" key="1">
    <source>
        <dbReference type="SAM" id="Phobius"/>
    </source>
</evidence>
<comment type="caution">
    <text evidence="2">The sequence shown here is derived from an EMBL/GenBank/DDBJ whole genome shotgun (WGS) entry which is preliminary data.</text>
</comment>
<organism evidence="2 3">
    <name type="scientific">Methanorbis rubei</name>
    <dbReference type="NCBI Taxonomy" id="3028300"/>
    <lineage>
        <taxon>Archaea</taxon>
        <taxon>Methanobacteriati</taxon>
        <taxon>Methanobacteriota</taxon>
        <taxon>Stenosarchaea group</taxon>
        <taxon>Methanomicrobia</taxon>
        <taxon>Methanomicrobiales</taxon>
        <taxon>Methanocorpusculaceae</taxon>
        <taxon>Methanorbis</taxon>
    </lineage>
</organism>